<comment type="subcellular location">
    <subcellularLocation>
        <location evidence="1">Cell membrane</location>
        <topology evidence="1">Multi-pass membrane protein</topology>
    </subcellularLocation>
</comment>
<keyword evidence="4 6" id="KW-1133">Transmembrane helix</keyword>
<protein>
    <submittedName>
        <fullName evidence="7">Sugar ABC transporter, permease protein</fullName>
    </submittedName>
</protein>
<dbReference type="HOGENOM" id="CLU_028880_4_1_5"/>
<keyword evidence="7" id="KW-0614">Plasmid</keyword>
<evidence type="ECO:0000256" key="1">
    <source>
        <dbReference type="ARBA" id="ARBA00004651"/>
    </source>
</evidence>
<evidence type="ECO:0000256" key="3">
    <source>
        <dbReference type="ARBA" id="ARBA00022692"/>
    </source>
</evidence>
<keyword evidence="3 6" id="KW-0812">Transmembrane</keyword>
<keyword evidence="5 6" id="KW-0472">Membrane</keyword>
<dbReference type="CDD" id="cd06579">
    <property type="entry name" value="TM_PBP1_transp_AraH_like"/>
    <property type="match status" value="1"/>
</dbReference>
<sequence>MTTSDSKTEAPSRSLRGKSAISWILGLPPAYYVLAILVAVAPAVSATLINPNYWFVILKQSAPLGIAVLAQSLVMRVRSIDLSVSGIFAFAIYLASSGQLNNYPPLMTVLMPVVIGLAVGGVNGILVAYVRASAVISTLSVSAILIGIVQYMSAGRAPGSTPSWLRILTSGNIHGLSYSVVLWIVIAALISIAFRFLIVGRYFRAVGDNPRAAETTGIPLARTIFVSHTLAGALTGIAALVQVSALAVGTIKPGFDTFMNALAATILGGVTFGVDRGGVAGPFVAVVAFSFPVRDADRLRHPGAGQAYRPGRDHCICRNHLRCARGSRLVRRADQVIPVAIAGERRRI</sequence>
<organism evidence="7 8">
    <name type="scientific">Rhizobium etli (strain CIAT 652)</name>
    <dbReference type="NCBI Taxonomy" id="491916"/>
    <lineage>
        <taxon>Bacteria</taxon>
        <taxon>Pseudomonadati</taxon>
        <taxon>Pseudomonadota</taxon>
        <taxon>Alphaproteobacteria</taxon>
        <taxon>Hyphomicrobiales</taxon>
        <taxon>Rhizobiaceae</taxon>
        <taxon>Rhizobium/Agrobacterium group</taxon>
        <taxon>Rhizobium</taxon>
    </lineage>
</organism>
<dbReference type="InterPro" id="IPR001851">
    <property type="entry name" value="ABC_transp_permease"/>
</dbReference>
<geneLocation type="plasmid" evidence="7 8">
    <name>pB</name>
</geneLocation>
<dbReference type="KEGG" id="rec:RHECIAT_PB0000146"/>
<dbReference type="EMBL" id="CP001076">
    <property type="protein sequence ID" value="ACE93859.1"/>
    <property type="molecule type" value="Genomic_DNA"/>
</dbReference>
<name>B3Q2F3_RHIE6</name>
<gene>
    <name evidence="7" type="primary">teuC2</name>
    <name evidence="7" type="ordered locus">RHECIAT_PB0000146</name>
</gene>
<dbReference type="Proteomes" id="UP000008817">
    <property type="component" value="Plasmid pB"/>
</dbReference>
<dbReference type="GO" id="GO:0022857">
    <property type="term" value="F:transmembrane transporter activity"/>
    <property type="evidence" value="ECO:0007669"/>
    <property type="project" value="InterPro"/>
</dbReference>
<evidence type="ECO:0000256" key="4">
    <source>
        <dbReference type="ARBA" id="ARBA00022989"/>
    </source>
</evidence>
<evidence type="ECO:0000313" key="8">
    <source>
        <dbReference type="Proteomes" id="UP000008817"/>
    </source>
</evidence>
<feature type="transmembrane region" description="Helical" evidence="6">
    <location>
        <begin position="82"/>
        <end position="100"/>
    </location>
</feature>
<dbReference type="PANTHER" id="PTHR32196">
    <property type="entry name" value="ABC TRANSPORTER PERMEASE PROTEIN YPHD-RELATED-RELATED"/>
    <property type="match status" value="1"/>
</dbReference>
<evidence type="ECO:0000313" key="7">
    <source>
        <dbReference type="EMBL" id="ACE93859.1"/>
    </source>
</evidence>
<evidence type="ECO:0000256" key="5">
    <source>
        <dbReference type="ARBA" id="ARBA00023136"/>
    </source>
</evidence>
<keyword evidence="2" id="KW-1003">Cell membrane</keyword>
<feature type="transmembrane region" description="Helical" evidence="6">
    <location>
        <begin position="134"/>
        <end position="153"/>
    </location>
</feature>
<feature type="transmembrane region" description="Helical" evidence="6">
    <location>
        <begin position="173"/>
        <end position="194"/>
    </location>
</feature>
<accession>B3Q2F3</accession>
<evidence type="ECO:0000256" key="2">
    <source>
        <dbReference type="ARBA" id="ARBA00022475"/>
    </source>
</evidence>
<proteinExistence type="predicted"/>
<reference evidence="7 8" key="1">
    <citation type="submission" date="2008-04" db="EMBL/GenBank/DDBJ databases">
        <title>Genome diversity and DNA divergence of Rhizobium etli.</title>
        <authorList>
            <person name="Gonzalez V."/>
            <person name="Acosta J.L."/>
            <person name="Santamaria R.I."/>
            <person name="Bustos P."/>
            <person name="Hernandez-Gonzalez I.L."/>
            <person name="Fernandez J.L."/>
            <person name="Diaz R."/>
            <person name="Flores M."/>
            <person name="Mora J."/>
            <person name="Palacios R."/>
            <person name="Davila G."/>
        </authorList>
    </citation>
    <scope>NUCLEOTIDE SEQUENCE [LARGE SCALE GENOMIC DNA]</scope>
    <source>
        <strain evidence="7 8">CIAT 652</strain>
        <plasmid evidence="8">Plasmid pB</plasmid>
    </source>
</reference>
<dbReference type="Pfam" id="PF02653">
    <property type="entry name" value="BPD_transp_2"/>
    <property type="match status" value="1"/>
</dbReference>
<dbReference type="AlphaFoldDB" id="B3Q2F3"/>
<evidence type="ECO:0000256" key="6">
    <source>
        <dbReference type="SAM" id="Phobius"/>
    </source>
</evidence>
<dbReference type="GO" id="GO:0005886">
    <property type="term" value="C:plasma membrane"/>
    <property type="evidence" value="ECO:0007669"/>
    <property type="project" value="UniProtKB-SubCell"/>
</dbReference>
<feature type="transmembrane region" description="Helical" evidence="6">
    <location>
        <begin position="106"/>
        <end position="127"/>
    </location>
</feature>
<feature type="transmembrane region" description="Helical" evidence="6">
    <location>
        <begin position="20"/>
        <end position="41"/>
    </location>
</feature>
<feature type="transmembrane region" description="Helical" evidence="6">
    <location>
        <begin position="53"/>
        <end position="70"/>
    </location>
</feature>